<evidence type="ECO:0000313" key="1">
    <source>
        <dbReference type="EMBL" id="AFK03018.1"/>
    </source>
</evidence>
<dbReference type="Proteomes" id="UP000002875">
    <property type="component" value="Chromosome"/>
</dbReference>
<gene>
    <name evidence="1" type="ordered locus">Emtol_1878</name>
</gene>
<evidence type="ECO:0000313" key="2">
    <source>
        <dbReference type="Proteomes" id="UP000002875"/>
    </source>
</evidence>
<proteinExistence type="predicted"/>
<dbReference type="RefSeq" id="WP_015028716.1">
    <property type="nucleotide sequence ID" value="NC_018748.1"/>
</dbReference>
<reference evidence="1 2" key="1">
    <citation type="submission" date="2011-07" db="EMBL/GenBank/DDBJ databases">
        <title>The complete genome of chromosome of Emticicia oligotrophica DSM 17448.</title>
        <authorList>
            <consortium name="US DOE Joint Genome Institute (JGI-PGF)"/>
            <person name="Lucas S."/>
            <person name="Han J."/>
            <person name="Lapidus A."/>
            <person name="Bruce D."/>
            <person name="Goodwin L."/>
            <person name="Pitluck S."/>
            <person name="Peters L."/>
            <person name="Kyrpides N."/>
            <person name="Mavromatis K."/>
            <person name="Ivanova N."/>
            <person name="Ovchinnikova G."/>
            <person name="Teshima H."/>
            <person name="Detter J.C."/>
            <person name="Tapia R."/>
            <person name="Han C."/>
            <person name="Land M."/>
            <person name="Hauser L."/>
            <person name="Markowitz V."/>
            <person name="Cheng J.-F."/>
            <person name="Hugenholtz P."/>
            <person name="Woyke T."/>
            <person name="Wu D."/>
            <person name="Tindall B."/>
            <person name="Pomrenke H."/>
            <person name="Brambilla E."/>
            <person name="Klenk H.-P."/>
            <person name="Eisen J.A."/>
        </authorList>
    </citation>
    <scope>NUCLEOTIDE SEQUENCE [LARGE SCALE GENOMIC DNA]</scope>
    <source>
        <strain evidence="1 2">DSM 17448</strain>
    </source>
</reference>
<accession>A0ABN4AL14</accession>
<dbReference type="EMBL" id="CP002961">
    <property type="protein sequence ID" value="AFK03018.1"/>
    <property type="molecule type" value="Genomic_DNA"/>
</dbReference>
<keyword evidence="2" id="KW-1185">Reference proteome</keyword>
<organism evidence="1 2">
    <name type="scientific">Emticicia oligotrophica (strain DSM 17448 / CIP 109782 / MTCC 6937 / GPTSA100-15)</name>
    <dbReference type="NCBI Taxonomy" id="929562"/>
    <lineage>
        <taxon>Bacteria</taxon>
        <taxon>Pseudomonadati</taxon>
        <taxon>Bacteroidota</taxon>
        <taxon>Cytophagia</taxon>
        <taxon>Cytophagales</taxon>
        <taxon>Leadbetterellaceae</taxon>
        <taxon>Emticicia</taxon>
    </lineage>
</organism>
<protein>
    <submittedName>
        <fullName evidence="1">Uncharacterized protein</fullName>
    </submittedName>
</protein>
<sequence>MGGKEVAVLAKNYFKDILTAVFDYKNKKQWEIAFLCSLRVSRVRKENQCKGDSEVLRW</sequence>
<name>A0ABN4AL14_EMTOG</name>